<sequence length="246" mass="25013">MSNGSRKTRGILAGAVLSTALVGGLAAGFGLPAAASASVVDSLVPCLLQAPGTAPTVCEGTNDFLDAQRTTVANGLAAGKAPLRVTDKVIAPQAANALSFAKNLFGLVNEVVAAEGIMDPKYSNFAKNATESARTQSVSVAEGNLSDPPAYGVSVGETRKNVNAGRPQSAPVPPETHGRSDNPYELTPLPRPASAREIGDERPSAEPEQYVQPPVTRPAAPKPAPKPQLLSPLGTLLPLLGLGGLG</sequence>
<reference evidence="3" key="1">
    <citation type="journal article" date="2019" name="Int. J. Syst. Evol. Microbiol.">
        <title>The Global Catalogue of Microorganisms (GCM) 10K type strain sequencing project: providing services to taxonomists for standard genome sequencing and annotation.</title>
        <authorList>
            <consortium name="The Broad Institute Genomics Platform"/>
            <consortium name="The Broad Institute Genome Sequencing Center for Infectious Disease"/>
            <person name="Wu L."/>
            <person name="Ma J."/>
        </authorList>
    </citation>
    <scope>NUCLEOTIDE SEQUENCE [LARGE SCALE GENOMIC DNA]</scope>
    <source>
        <strain evidence="3">TBRC 7912</strain>
    </source>
</reference>
<protein>
    <submittedName>
        <fullName evidence="2">Uncharacterized protein</fullName>
    </submittedName>
</protein>
<comment type="caution">
    <text evidence="2">The sequence shown here is derived from an EMBL/GenBank/DDBJ whole genome shotgun (WGS) entry which is preliminary data.</text>
</comment>
<dbReference type="EMBL" id="JBHSBC010000039">
    <property type="protein sequence ID" value="MFC3985022.1"/>
    <property type="molecule type" value="Genomic_DNA"/>
</dbReference>
<dbReference type="RefSeq" id="WP_386195044.1">
    <property type="nucleotide sequence ID" value="NZ_JBHSBC010000039.1"/>
</dbReference>
<evidence type="ECO:0000313" key="3">
    <source>
        <dbReference type="Proteomes" id="UP001595698"/>
    </source>
</evidence>
<dbReference type="Proteomes" id="UP001595698">
    <property type="component" value="Unassembled WGS sequence"/>
</dbReference>
<accession>A0ABV8F8L0</accession>
<feature type="region of interest" description="Disordered" evidence="1">
    <location>
        <begin position="160"/>
        <end position="236"/>
    </location>
</feature>
<evidence type="ECO:0000313" key="2">
    <source>
        <dbReference type="EMBL" id="MFC3985022.1"/>
    </source>
</evidence>
<proteinExistence type="predicted"/>
<organism evidence="2 3">
    <name type="scientific">Streptosporangium jomthongense</name>
    <dbReference type="NCBI Taxonomy" id="1193683"/>
    <lineage>
        <taxon>Bacteria</taxon>
        <taxon>Bacillati</taxon>
        <taxon>Actinomycetota</taxon>
        <taxon>Actinomycetes</taxon>
        <taxon>Streptosporangiales</taxon>
        <taxon>Streptosporangiaceae</taxon>
        <taxon>Streptosporangium</taxon>
    </lineage>
</organism>
<feature type="compositionally biased region" description="Low complexity" evidence="1">
    <location>
        <begin position="227"/>
        <end position="236"/>
    </location>
</feature>
<keyword evidence="3" id="KW-1185">Reference proteome</keyword>
<evidence type="ECO:0000256" key="1">
    <source>
        <dbReference type="SAM" id="MobiDB-lite"/>
    </source>
</evidence>
<name>A0ABV8F8L0_9ACTN</name>
<gene>
    <name evidence="2" type="ORF">ACFOYY_33185</name>
</gene>